<gene>
    <name evidence="2" type="ORF">SAMN05443550_102324</name>
</gene>
<sequence length="343" mass="37839">MYAAKYLFLRPYINEHPKKNEMILVTGATGFLGSELIDQLTRQGKKLRALKRETSVIPVLLKDNSLVEWFVTEINDLASLEDAFEGITQVYHCAALVSFNPKDKAELLKINIEGTSNIANLCTTYGARLLHVSSVGALGEPKKGMQITEDDYWEYDSKVHFYAISKYESEMEVWRSIAEGLDAVIINPTIMIGANAGNKGTGAIFQLIREGLKYYTAGATGIVDVSDVAKSMIALMESDVTAERFTISAENYYYKQFFSEIAAGFGVKAPAKEAAPWMLGIAWRAARVLSLFTGKAPALSSDLARSSMNISLYSNDKIKKITGITFKPLHESIKEVCAGLIKN</sequence>
<dbReference type="AlphaFoldDB" id="A0A1H3ZDA5"/>
<dbReference type="Pfam" id="PF01370">
    <property type="entry name" value="Epimerase"/>
    <property type="match status" value="1"/>
</dbReference>
<dbReference type="GO" id="GO:0005737">
    <property type="term" value="C:cytoplasm"/>
    <property type="evidence" value="ECO:0007669"/>
    <property type="project" value="TreeGrafter"/>
</dbReference>
<dbReference type="GO" id="GO:0004029">
    <property type="term" value="F:aldehyde dehydrogenase (NAD+) activity"/>
    <property type="evidence" value="ECO:0007669"/>
    <property type="project" value="TreeGrafter"/>
</dbReference>
<feature type="domain" description="NAD-dependent epimerase/dehydratase" evidence="1">
    <location>
        <begin position="23"/>
        <end position="243"/>
    </location>
</feature>
<organism evidence="2 3">
    <name type="scientific">Pedobacter hartonius</name>
    <dbReference type="NCBI Taxonomy" id="425514"/>
    <lineage>
        <taxon>Bacteria</taxon>
        <taxon>Pseudomonadati</taxon>
        <taxon>Bacteroidota</taxon>
        <taxon>Sphingobacteriia</taxon>
        <taxon>Sphingobacteriales</taxon>
        <taxon>Sphingobacteriaceae</taxon>
        <taxon>Pedobacter</taxon>
    </lineage>
</organism>
<dbReference type="EMBL" id="FNRA01000002">
    <property type="protein sequence ID" value="SEA21763.1"/>
    <property type="molecule type" value="Genomic_DNA"/>
</dbReference>
<dbReference type="PANTHER" id="PTHR48079:SF6">
    <property type="entry name" value="NAD(P)-BINDING DOMAIN-CONTAINING PROTEIN-RELATED"/>
    <property type="match status" value="1"/>
</dbReference>
<dbReference type="InterPro" id="IPR051783">
    <property type="entry name" value="NAD(P)-dependent_oxidoreduct"/>
</dbReference>
<evidence type="ECO:0000313" key="3">
    <source>
        <dbReference type="Proteomes" id="UP000198850"/>
    </source>
</evidence>
<dbReference type="Gene3D" id="3.40.50.720">
    <property type="entry name" value="NAD(P)-binding Rossmann-like Domain"/>
    <property type="match status" value="1"/>
</dbReference>
<dbReference type="STRING" id="425514.SAMN05443550_102324"/>
<dbReference type="SUPFAM" id="SSF51735">
    <property type="entry name" value="NAD(P)-binding Rossmann-fold domains"/>
    <property type="match status" value="1"/>
</dbReference>
<reference evidence="2 3" key="1">
    <citation type="submission" date="2016-10" db="EMBL/GenBank/DDBJ databases">
        <authorList>
            <person name="de Groot N.N."/>
        </authorList>
    </citation>
    <scope>NUCLEOTIDE SEQUENCE [LARGE SCALE GENOMIC DNA]</scope>
    <source>
        <strain evidence="2 3">DSM 19033</strain>
    </source>
</reference>
<dbReference type="PANTHER" id="PTHR48079">
    <property type="entry name" value="PROTEIN YEEZ"/>
    <property type="match status" value="1"/>
</dbReference>
<dbReference type="InterPro" id="IPR001509">
    <property type="entry name" value="Epimerase_deHydtase"/>
</dbReference>
<evidence type="ECO:0000313" key="2">
    <source>
        <dbReference type="EMBL" id="SEA21763.1"/>
    </source>
</evidence>
<keyword evidence="3" id="KW-1185">Reference proteome</keyword>
<dbReference type="Proteomes" id="UP000198850">
    <property type="component" value="Unassembled WGS sequence"/>
</dbReference>
<dbReference type="InterPro" id="IPR036291">
    <property type="entry name" value="NAD(P)-bd_dom_sf"/>
</dbReference>
<proteinExistence type="predicted"/>
<accession>A0A1H3ZDA5</accession>
<evidence type="ECO:0000259" key="1">
    <source>
        <dbReference type="Pfam" id="PF01370"/>
    </source>
</evidence>
<protein>
    <submittedName>
        <fullName evidence="2">Nucleoside-diphosphate-sugar epimerase</fullName>
    </submittedName>
</protein>
<name>A0A1H3ZDA5_9SPHI</name>